<feature type="compositionally biased region" description="Low complexity" evidence="1">
    <location>
        <begin position="205"/>
        <end position="214"/>
    </location>
</feature>
<proteinExistence type="predicted"/>
<evidence type="ECO:0000313" key="3">
    <source>
        <dbReference type="EMBL" id="AWK09685.1"/>
    </source>
</evidence>
<dbReference type="Proteomes" id="UP000245051">
    <property type="component" value="Chromosome"/>
</dbReference>
<keyword evidence="2" id="KW-1133">Transmembrane helix</keyword>
<gene>
    <name evidence="3" type="ORF">DDQ41_13000</name>
</gene>
<dbReference type="RefSeq" id="WP_109294654.1">
    <property type="nucleotide sequence ID" value="NZ_CP029254.1"/>
</dbReference>
<dbReference type="EMBL" id="CP029254">
    <property type="protein sequence ID" value="AWK09685.1"/>
    <property type="molecule type" value="Genomic_DNA"/>
</dbReference>
<evidence type="ECO:0000313" key="4">
    <source>
        <dbReference type="Proteomes" id="UP000245051"/>
    </source>
</evidence>
<keyword evidence="2" id="KW-0812">Transmembrane</keyword>
<feature type="compositionally biased region" description="Basic and acidic residues" evidence="1">
    <location>
        <begin position="215"/>
        <end position="227"/>
    </location>
</feature>
<evidence type="ECO:0000256" key="2">
    <source>
        <dbReference type="SAM" id="Phobius"/>
    </source>
</evidence>
<protein>
    <submittedName>
        <fullName evidence="3">Uncharacterized protein</fullName>
    </submittedName>
</protein>
<keyword evidence="4" id="KW-1185">Reference proteome</keyword>
<name>A0ABN5KIU7_9ACTN</name>
<reference evidence="3 4" key="1">
    <citation type="submission" date="2018-05" db="EMBL/GenBank/DDBJ databases">
        <title>Complete genome sequence of the Type Strain of Streptomyces spongiicola HNM0071, the producer of staurosporine.</title>
        <authorList>
            <person name="Zhou S."/>
            <person name="Huang X."/>
        </authorList>
    </citation>
    <scope>NUCLEOTIDE SEQUENCE [LARGE SCALE GENOMIC DNA]</scope>
    <source>
        <strain evidence="3 4">HNM0071</strain>
    </source>
</reference>
<feature type="transmembrane region" description="Helical" evidence="2">
    <location>
        <begin position="77"/>
        <end position="95"/>
    </location>
</feature>
<organism evidence="3 4">
    <name type="scientific">Streptomyces spongiicola</name>
    <dbReference type="NCBI Taxonomy" id="1690221"/>
    <lineage>
        <taxon>Bacteria</taxon>
        <taxon>Bacillati</taxon>
        <taxon>Actinomycetota</taxon>
        <taxon>Actinomycetes</taxon>
        <taxon>Kitasatosporales</taxon>
        <taxon>Streptomycetaceae</taxon>
        <taxon>Streptomyces</taxon>
    </lineage>
</organism>
<keyword evidence="2" id="KW-0472">Membrane</keyword>
<feature type="transmembrane region" description="Helical" evidence="2">
    <location>
        <begin position="51"/>
        <end position="70"/>
    </location>
</feature>
<feature type="transmembrane region" description="Helical" evidence="2">
    <location>
        <begin position="115"/>
        <end position="133"/>
    </location>
</feature>
<accession>A0ABN5KIU7</accession>
<feature type="region of interest" description="Disordered" evidence="1">
    <location>
        <begin position="152"/>
        <end position="227"/>
    </location>
</feature>
<feature type="compositionally biased region" description="Pro residues" evidence="1">
    <location>
        <begin position="160"/>
        <end position="170"/>
    </location>
</feature>
<evidence type="ECO:0000256" key="1">
    <source>
        <dbReference type="SAM" id="MobiDB-lite"/>
    </source>
</evidence>
<sequence length="227" mass="23439">MVRNVIGSALALAGAAAAVYSPFRAWYDGRRGSDYRVQDLFGGITDAPTEVGASIVLPYAFAALVALFGVMLRSRLLVALAGPVVVGFTVLWMVRQGQATGYLAVGGGLPGLGEGVAVALGGGVLLLLAAVVMRGRAPRVVGFEEPGYDGPPGGAGWYPPEHPAGYPPADGPHAWAPELDDTQRLPTSAPPPAYGPGPRRPRPDPYGAAPYGADPGRDPFGDEWRGP</sequence>